<dbReference type="PANTHER" id="PTHR20961:SF148">
    <property type="entry name" value="EGF DOMAIN-SPECIFIC O-LINKED N-ACETYLGLUCOSAMINE TRANSFERASE"/>
    <property type="match status" value="1"/>
</dbReference>
<dbReference type="GO" id="GO:0097363">
    <property type="term" value="F:protein O-acetylglucosaminyltransferase activity"/>
    <property type="evidence" value="ECO:0007669"/>
    <property type="project" value="UniProtKB-EC"/>
</dbReference>
<name>A0A0G2GQS2_PHACM</name>
<evidence type="ECO:0000256" key="6">
    <source>
        <dbReference type="ARBA" id="ARBA00023180"/>
    </source>
</evidence>
<dbReference type="OrthoDB" id="529273at2759"/>
<evidence type="ECO:0000256" key="7">
    <source>
        <dbReference type="ARBA" id="ARBA00040944"/>
    </source>
</evidence>
<dbReference type="InterPro" id="IPR049625">
    <property type="entry name" value="Glyco_transf_61_cat"/>
</dbReference>
<evidence type="ECO:0000256" key="1">
    <source>
        <dbReference type="ARBA" id="ARBA00011970"/>
    </source>
</evidence>
<evidence type="ECO:0000313" key="12">
    <source>
        <dbReference type="EMBL" id="KKY25698.1"/>
    </source>
</evidence>
<comment type="caution">
    <text evidence="12">The sequence shown here is derived from an EMBL/GenBank/DDBJ whole genome shotgun (WGS) entry which is preliminary data.</text>
</comment>
<accession>A0A0G2GQS2</accession>
<keyword evidence="2" id="KW-0328">Glycosyltransferase</keyword>
<keyword evidence="4" id="KW-0732">Signal</keyword>
<evidence type="ECO:0000256" key="10">
    <source>
        <dbReference type="ARBA" id="ARBA00049432"/>
    </source>
</evidence>
<dbReference type="EC" id="2.4.1.255" evidence="1"/>
<comment type="catalytic activity">
    <reaction evidence="9">
        <text>L-seryl-[protein] + UDP-N-acetyl-alpha-D-glucosamine = 3-O-(N-acetyl-beta-D-glucosaminyl)-L-seryl-[protein] + UDP + H(+)</text>
        <dbReference type="Rhea" id="RHEA:48904"/>
        <dbReference type="Rhea" id="RHEA-COMP:9863"/>
        <dbReference type="Rhea" id="RHEA-COMP:12251"/>
        <dbReference type="ChEBI" id="CHEBI:15378"/>
        <dbReference type="ChEBI" id="CHEBI:29999"/>
        <dbReference type="ChEBI" id="CHEBI:57705"/>
        <dbReference type="ChEBI" id="CHEBI:58223"/>
        <dbReference type="ChEBI" id="CHEBI:90838"/>
        <dbReference type="EC" id="2.4.1.255"/>
    </reaction>
</comment>
<dbReference type="Pfam" id="PF04577">
    <property type="entry name" value="Glyco_transf_61"/>
    <property type="match status" value="1"/>
</dbReference>
<dbReference type="PANTHER" id="PTHR20961">
    <property type="entry name" value="GLYCOSYLTRANSFERASE"/>
    <property type="match status" value="1"/>
</dbReference>
<keyword evidence="5" id="KW-0256">Endoplasmic reticulum</keyword>
<gene>
    <name evidence="12" type="ORF">UCRPC4_g01611</name>
</gene>
<keyword evidence="6" id="KW-0325">Glycoprotein</keyword>
<proteinExistence type="predicted"/>
<evidence type="ECO:0000256" key="5">
    <source>
        <dbReference type="ARBA" id="ARBA00022824"/>
    </source>
</evidence>
<reference evidence="12 13" key="1">
    <citation type="submission" date="2015-05" db="EMBL/GenBank/DDBJ databases">
        <title>Distinctive expansion of gene families associated with plant cell wall degradation and secondary metabolism in the genomes of grapevine trunk pathogens.</title>
        <authorList>
            <person name="Lawrence D.P."/>
            <person name="Travadon R."/>
            <person name="Rolshausen P.E."/>
            <person name="Baumgartner K."/>
        </authorList>
    </citation>
    <scope>NUCLEOTIDE SEQUENCE [LARGE SCALE GENOMIC DNA]</scope>
    <source>
        <strain evidence="12">UCRPC4</strain>
    </source>
</reference>
<dbReference type="AlphaFoldDB" id="A0A0G2GQS2"/>
<dbReference type="EMBL" id="LCWF01000039">
    <property type="protein sequence ID" value="KKY25698.1"/>
    <property type="molecule type" value="Genomic_DNA"/>
</dbReference>
<sequence>MAHDNPEKADERDCEAFYGRSYLEYPATHQTPYCETHSPSGLQCFNVRRQPNPHPWHIDTFCMGQGVSLKQGTIVHPETQETIPRTHIDLNCQLRNFTAERLESAEAAARLKDINNILDLPEYFYWTGTRNQLFDWNKAISEESKCSIDGERNNGKTILLARREDNNNIFHKFMEIWQAALTVDMLRVAINPRTGQPYLSQLDVENARIAFEDERDEPYQSWWDMVLLNGHKPMRKSDLADDCYNNVILPLPGSSSPFWTIITEGPWIPSCRNEFLVRNIRKRFFKQLGLTPRPRDDLHLFPNITIIDRKKSREIEGLDHLMQMVKRRYPGANINVVDFATISVKQQVQLVMDTDILIGVHGAALFHLLWLQPEASLVEIRPPGTTIQGFRRYATILGTNYFSVYAVWPEIWNNTLNGVPYPEGWVEPDSNADWQTEPFTYVLPDEFVGAVSAAVTAQDHRLPPNRDKEKYINH</sequence>
<dbReference type="Proteomes" id="UP000053317">
    <property type="component" value="Unassembled WGS sequence"/>
</dbReference>
<keyword evidence="13" id="KW-1185">Reference proteome</keyword>
<keyword evidence="3" id="KW-0808">Transferase</keyword>
<evidence type="ECO:0000256" key="4">
    <source>
        <dbReference type="ARBA" id="ARBA00022729"/>
    </source>
</evidence>
<reference evidence="12 13" key="2">
    <citation type="submission" date="2015-05" db="EMBL/GenBank/DDBJ databases">
        <authorList>
            <person name="Morales-Cruz A."/>
            <person name="Amrine K.C."/>
            <person name="Cantu D."/>
        </authorList>
    </citation>
    <scope>NUCLEOTIDE SEQUENCE [LARGE SCALE GENOMIC DNA]</scope>
    <source>
        <strain evidence="12">UCRPC4</strain>
    </source>
</reference>
<evidence type="ECO:0000256" key="2">
    <source>
        <dbReference type="ARBA" id="ARBA00022676"/>
    </source>
</evidence>
<protein>
    <recommendedName>
        <fullName evidence="7">EGF domain-specific O-linked N-acetylglucosamine transferase</fullName>
        <ecNumber evidence="1">2.4.1.255</ecNumber>
    </recommendedName>
    <alternativeName>
        <fullName evidence="8">Extracellular O-linked N-acetylglucosamine transferase</fullName>
    </alternativeName>
</protein>
<feature type="domain" description="Glycosyltransferase 61 catalytic" evidence="11">
    <location>
        <begin position="271"/>
        <end position="378"/>
    </location>
</feature>
<evidence type="ECO:0000256" key="9">
    <source>
        <dbReference type="ARBA" id="ARBA00048317"/>
    </source>
</evidence>
<evidence type="ECO:0000313" key="13">
    <source>
        <dbReference type="Proteomes" id="UP000053317"/>
    </source>
</evidence>
<evidence type="ECO:0000256" key="8">
    <source>
        <dbReference type="ARBA" id="ARBA00042574"/>
    </source>
</evidence>
<dbReference type="InterPro" id="IPR007657">
    <property type="entry name" value="Glycosyltransferase_61"/>
</dbReference>
<evidence type="ECO:0000256" key="3">
    <source>
        <dbReference type="ARBA" id="ARBA00022679"/>
    </source>
</evidence>
<comment type="catalytic activity">
    <reaction evidence="10">
        <text>L-threonyl-[protein] + UDP-N-acetyl-alpha-D-glucosamine = 3-O-(N-acetyl-beta-D-glucosaminyl)-L-threonyl-[protein] + UDP + H(+)</text>
        <dbReference type="Rhea" id="RHEA:48908"/>
        <dbReference type="Rhea" id="RHEA-COMP:11060"/>
        <dbReference type="Rhea" id="RHEA-COMP:12252"/>
        <dbReference type="ChEBI" id="CHEBI:15378"/>
        <dbReference type="ChEBI" id="CHEBI:30013"/>
        <dbReference type="ChEBI" id="CHEBI:57705"/>
        <dbReference type="ChEBI" id="CHEBI:58223"/>
        <dbReference type="ChEBI" id="CHEBI:90840"/>
        <dbReference type="EC" id="2.4.1.255"/>
    </reaction>
</comment>
<organism evidence="12 13">
    <name type="scientific">Phaeomoniella chlamydospora</name>
    <name type="common">Phaeoacremonium chlamydosporum</name>
    <dbReference type="NCBI Taxonomy" id="158046"/>
    <lineage>
        <taxon>Eukaryota</taxon>
        <taxon>Fungi</taxon>
        <taxon>Dikarya</taxon>
        <taxon>Ascomycota</taxon>
        <taxon>Pezizomycotina</taxon>
        <taxon>Eurotiomycetes</taxon>
        <taxon>Chaetothyriomycetidae</taxon>
        <taxon>Phaeomoniellales</taxon>
        <taxon>Phaeomoniellaceae</taxon>
        <taxon>Phaeomoniella</taxon>
    </lineage>
</organism>
<evidence type="ECO:0000259" key="11">
    <source>
        <dbReference type="Pfam" id="PF04577"/>
    </source>
</evidence>